<dbReference type="GO" id="GO:0005975">
    <property type="term" value="P:carbohydrate metabolic process"/>
    <property type="evidence" value="ECO:0007669"/>
    <property type="project" value="InterPro"/>
</dbReference>
<accession>A0A059UE69</accession>
<evidence type="ECO:0000313" key="8">
    <source>
        <dbReference type="EMBL" id="AHZ59669.1"/>
    </source>
</evidence>
<evidence type="ECO:0000256" key="6">
    <source>
        <dbReference type="RuleBase" id="RU003690"/>
    </source>
</evidence>
<keyword evidence="7" id="KW-0732">Signal</keyword>
<dbReference type="OrthoDB" id="65569at2759"/>
<sequence>MKRLPIFIALIALSLADDINPRKFPKTFKLGVANAAPQIEGGWNEDGKGETIWDRFAHKHPEKIADRSTPDVACDSYHKYKEDIALIKAMGLDHYRLSIAWSRVLPTGYTDKVNKAGVEYYKNVFKELKANDIKPMVTLYHWDLPQPLQDQMNGWLNESIVDVFGDYAKFAFETFGDDVDWWITVNEPKQVCQSGYGTGGYAPGIVGSGVTDYSCARNVLLAHARAWHVYDELYRSRNKGKVAIVVDASWSEPGSDSDADRAAAERATQFEVGLYANPVFNGDWPEVVKRRVAERSKMEGYEESRLPAFSEREIAYLKGTSDYLALNTYSTMMVSAAGEAPLTASFEHDKNVRYWAEPDWPKDGPWWFYDLPWGLRKFLNWLKRTYNNPEIVVTENGYVTGDDTLEDDKRIHYFRGYLSACLDAIYKDNVNLTAYTAWSIMDDWEWTGGYTSFLGLYKVNFTDPERPRIKRKSADFFAGVAKNRCLLDPSECID</sequence>
<dbReference type="InterPro" id="IPR017853">
    <property type="entry name" value="GH"/>
</dbReference>
<evidence type="ECO:0000256" key="7">
    <source>
        <dbReference type="SAM" id="SignalP"/>
    </source>
</evidence>
<gene>
    <name evidence="8" type="ORF">GH1-23</name>
</gene>
<dbReference type="PANTHER" id="PTHR10353">
    <property type="entry name" value="GLYCOSYL HYDROLASE"/>
    <property type="match status" value="1"/>
</dbReference>
<comment type="subunit">
    <text evidence="2">Homodimer.</text>
</comment>
<dbReference type="Gene3D" id="3.20.20.80">
    <property type="entry name" value="Glycosidases"/>
    <property type="match status" value="1"/>
</dbReference>
<keyword evidence="3 8" id="KW-0378">Hydrolase</keyword>
<dbReference type="EMBL" id="KF377851">
    <property type="protein sequence ID" value="AHZ59669.1"/>
    <property type="molecule type" value="mRNA"/>
</dbReference>
<reference evidence="8" key="1">
    <citation type="journal article" date="2014" name="Proc. Natl. Acad. Sci. U.S.A.">
        <title>Phyllotreta striolata flea beetles use host plant defense compounds to create their own glucosinolate-myrosinase system.</title>
        <authorList>
            <person name="Beran F."/>
            <person name="Pauchet Y."/>
            <person name="Kunert G."/>
            <person name="Reichelt M."/>
            <person name="Wielsch N."/>
            <person name="Vogel H."/>
            <person name="Reinecke A."/>
            <person name="Svatos A."/>
            <person name="Mewis I."/>
            <person name="Schmid D."/>
            <person name="Ramasamy S."/>
            <person name="Ulrichs C."/>
            <person name="Hansson B.S."/>
            <person name="Gershenzon J."/>
            <person name="Heckel D.G."/>
        </authorList>
    </citation>
    <scope>NUCLEOTIDE SEQUENCE</scope>
</reference>
<feature type="chain" id="PRO_5001583105" evidence="7">
    <location>
        <begin position="17"/>
        <end position="494"/>
    </location>
</feature>
<evidence type="ECO:0000256" key="3">
    <source>
        <dbReference type="ARBA" id="ARBA00022801"/>
    </source>
</evidence>
<dbReference type="FunFam" id="3.20.20.80:FF:000013">
    <property type="entry name" value="lactase-phlorizin hydrolase"/>
    <property type="match status" value="1"/>
</dbReference>
<keyword evidence="4" id="KW-0325">Glycoprotein</keyword>
<feature type="signal peptide" evidence="7">
    <location>
        <begin position="1"/>
        <end position="16"/>
    </location>
</feature>
<evidence type="ECO:0000256" key="5">
    <source>
        <dbReference type="ARBA" id="ARBA00023295"/>
    </source>
</evidence>
<organism evidence="8">
    <name type="scientific">Phyllotreta striolata</name>
    <name type="common">Striped flea beetle</name>
    <name type="synonym">Crioceris striolata</name>
    <dbReference type="NCBI Taxonomy" id="444603"/>
    <lineage>
        <taxon>Eukaryota</taxon>
        <taxon>Metazoa</taxon>
        <taxon>Ecdysozoa</taxon>
        <taxon>Arthropoda</taxon>
        <taxon>Hexapoda</taxon>
        <taxon>Insecta</taxon>
        <taxon>Pterygota</taxon>
        <taxon>Neoptera</taxon>
        <taxon>Endopterygota</taxon>
        <taxon>Coleoptera</taxon>
        <taxon>Polyphaga</taxon>
        <taxon>Cucujiformia</taxon>
        <taxon>Chrysomeloidea</taxon>
        <taxon>Chrysomelidae</taxon>
        <taxon>Galerucinae</taxon>
        <taxon>Alticini</taxon>
        <taxon>Phyllotreta</taxon>
    </lineage>
</organism>
<dbReference type="AlphaFoldDB" id="A0A059UE69"/>
<comment type="similarity">
    <text evidence="1 6">Belongs to the glycosyl hydrolase 1 family.</text>
</comment>
<evidence type="ECO:0000256" key="4">
    <source>
        <dbReference type="ARBA" id="ARBA00023180"/>
    </source>
</evidence>
<proteinExistence type="evidence at transcript level"/>
<keyword evidence="5" id="KW-0326">Glycosidase</keyword>
<protein>
    <submittedName>
        <fullName evidence="8">Glycoside hydrolase family 1</fullName>
    </submittedName>
</protein>
<evidence type="ECO:0000256" key="1">
    <source>
        <dbReference type="ARBA" id="ARBA00010838"/>
    </source>
</evidence>
<dbReference type="PRINTS" id="PR00131">
    <property type="entry name" value="GLHYDRLASE1"/>
</dbReference>
<name>A0A059UE69_PHYSR</name>
<dbReference type="InterPro" id="IPR001360">
    <property type="entry name" value="Glyco_hydro_1"/>
</dbReference>
<dbReference type="GO" id="GO:0008422">
    <property type="term" value="F:beta-glucosidase activity"/>
    <property type="evidence" value="ECO:0007669"/>
    <property type="project" value="TreeGrafter"/>
</dbReference>
<dbReference type="Pfam" id="PF00232">
    <property type="entry name" value="Glyco_hydro_1"/>
    <property type="match status" value="1"/>
</dbReference>
<dbReference type="SUPFAM" id="SSF51445">
    <property type="entry name" value="(Trans)glycosidases"/>
    <property type="match status" value="1"/>
</dbReference>
<evidence type="ECO:0000256" key="2">
    <source>
        <dbReference type="ARBA" id="ARBA00011738"/>
    </source>
</evidence>
<dbReference type="PANTHER" id="PTHR10353:SF36">
    <property type="entry name" value="LP05116P"/>
    <property type="match status" value="1"/>
</dbReference>